<dbReference type="InterPro" id="IPR010852">
    <property type="entry name" value="ABATE"/>
</dbReference>
<dbReference type="Proteomes" id="UP001519332">
    <property type="component" value="Unassembled WGS sequence"/>
</dbReference>
<dbReference type="InterPro" id="IPR021005">
    <property type="entry name" value="Znf_CGNR"/>
</dbReference>
<feature type="domain" description="Zinc finger CGNR" evidence="1">
    <location>
        <begin position="152"/>
        <end position="195"/>
    </location>
</feature>
<accession>A0ABS4T815</accession>
<name>A0ABS4T815_9PSEU</name>
<gene>
    <name evidence="2" type="ORF">JOF56_000625</name>
</gene>
<dbReference type="RefSeq" id="WP_209634174.1">
    <property type="nucleotide sequence ID" value="NZ_JAGINW010000001.1"/>
</dbReference>
<dbReference type="Pfam" id="PF11706">
    <property type="entry name" value="zf-CGNR"/>
    <property type="match status" value="1"/>
</dbReference>
<evidence type="ECO:0000259" key="1">
    <source>
        <dbReference type="Pfam" id="PF11706"/>
    </source>
</evidence>
<dbReference type="PANTHER" id="PTHR35525:SF3">
    <property type="entry name" value="BLL6575 PROTEIN"/>
    <property type="match status" value="1"/>
</dbReference>
<proteinExistence type="predicted"/>
<dbReference type="Gene3D" id="1.10.3300.10">
    <property type="entry name" value="Jann2411-like domain"/>
    <property type="match status" value="1"/>
</dbReference>
<organism evidence="2 3">
    <name type="scientific">Kibdelosporangium banguiense</name>
    <dbReference type="NCBI Taxonomy" id="1365924"/>
    <lineage>
        <taxon>Bacteria</taxon>
        <taxon>Bacillati</taxon>
        <taxon>Actinomycetota</taxon>
        <taxon>Actinomycetes</taxon>
        <taxon>Pseudonocardiales</taxon>
        <taxon>Pseudonocardiaceae</taxon>
        <taxon>Kibdelosporangium</taxon>
    </lineage>
</organism>
<reference evidence="2 3" key="1">
    <citation type="submission" date="2021-03" db="EMBL/GenBank/DDBJ databases">
        <title>Sequencing the genomes of 1000 actinobacteria strains.</title>
        <authorList>
            <person name="Klenk H.-P."/>
        </authorList>
    </citation>
    <scope>NUCLEOTIDE SEQUENCE [LARGE SCALE GENOMIC DNA]</scope>
    <source>
        <strain evidence="2 3">DSM 46670</strain>
    </source>
</reference>
<dbReference type="InterPro" id="IPR023286">
    <property type="entry name" value="ABATE_dom_sf"/>
</dbReference>
<keyword evidence="3" id="KW-1185">Reference proteome</keyword>
<evidence type="ECO:0000313" key="3">
    <source>
        <dbReference type="Proteomes" id="UP001519332"/>
    </source>
</evidence>
<dbReference type="SUPFAM" id="SSF160904">
    <property type="entry name" value="Jann2411-like"/>
    <property type="match status" value="1"/>
</dbReference>
<comment type="caution">
    <text evidence="2">The sequence shown here is derived from an EMBL/GenBank/DDBJ whole genome shotgun (WGS) entry which is preliminary data.</text>
</comment>
<protein>
    <submittedName>
        <fullName evidence="2">RNA-binding Zn ribbon-like protein</fullName>
    </submittedName>
</protein>
<dbReference type="Pfam" id="PF07336">
    <property type="entry name" value="ABATE"/>
    <property type="match status" value="1"/>
</dbReference>
<sequence length="200" mass="22159">MTAHSRVLTSLDGQRYHFEPGNFCLELLVTGGPGPGEAYEILHAPDDLAAWLVDSRLAEVAPVRIEDLEITAEALAYTRRFRDTMWSVGTAIAHGQAPEKSHLQVINEAVGPLPRPRIDLETGKRAWAPPITGAQIVGAAAREAIDIIDSPRLRQCASDNCYLLFLDTSRPGNRRWCSMERCGNRHKVRQHRSRKGVVSS</sequence>
<dbReference type="EMBL" id="JAGINW010000001">
    <property type="protein sequence ID" value="MBP2320240.1"/>
    <property type="molecule type" value="Genomic_DNA"/>
</dbReference>
<dbReference type="PANTHER" id="PTHR35525">
    <property type="entry name" value="BLL6575 PROTEIN"/>
    <property type="match status" value="1"/>
</dbReference>
<evidence type="ECO:0000313" key="2">
    <source>
        <dbReference type="EMBL" id="MBP2320240.1"/>
    </source>
</evidence>